<reference evidence="2 3" key="1">
    <citation type="submission" date="2023-07" db="EMBL/GenBank/DDBJ databases">
        <title>Genomic Encyclopedia of Type Strains, Phase IV (KMG-IV): sequencing the most valuable type-strain genomes for metagenomic binning, comparative biology and taxonomic classification.</title>
        <authorList>
            <person name="Goeker M."/>
        </authorList>
    </citation>
    <scope>NUCLEOTIDE SEQUENCE [LARGE SCALE GENOMIC DNA]</scope>
    <source>
        <strain evidence="2 3">T98</strain>
    </source>
</reference>
<keyword evidence="1" id="KW-0175">Coiled coil</keyword>
<comment type="caution">
    <text evidence="2">The sequence shown here is derived from an EMBL/GenBank/DDBJ whole genome shotgun (WGS) entry which is preliminary data.</text>
</comment>
<dbReference type="RefSeq" id="WP_025701980.1">
    <property type="nucleotide sequence ID" value="NZ_JAUSUY010000031.1"/>
</dbReference>
<dbReference type="Proteomes" id="UP001248709">
    <property type="component" value="Unassembled WGS sequence"/>
</dbReference>
<feature type="coiled-coil region" evidence="1">
    <location>
        <begin position="59"/>
        <end position="93"/>
    </location>
</feature>
<evidence type="ECO:0000313" key="3">
    <source>
        <dbReference type="Proteomes" id="UP001248709"/>
    </source>
</evidence>
<keyword evidence="3" id="KW-1185">Reference proteome</keyword>
<accession>A0ABU3HDY4</accession>
<protein>
    <submittedName>
        <fullName evidence="2">Uncharacterized protein</fullName>
    </submittedName>
</protein>
<gene>
    <name evidence="2" type="ORF">J2Z22_004622</name>
</gene>
<evidence type="ECO:0000313" key="2">
    <source>
        <dbReference type="EMBL" id="MDT3429026.1"/>
    </source>
</evidence>
<name>A0ABU3HDY4_9BACL</name>
<evidence type="ECO:0000256" key="1">
    <source>
        <dbReference type="SAM" id="Coils"/>
    </source>
</evidence>
<dbReference type="EMBL" id="JAUSUY010000031">
    <property type="protein sequence ID" value="MDT3429026.1"/>
    <property type="molecule type" value="Genomic_DNA"/>
</dbReference>
<sequence length="135" mass="15027">MGTFRSGGAGCGSRDSAGLPAGVDAKQVTRFQVTNDNVKEAATIFVNNALPNILDILSKEEYKNTLQIEQKQLDEAKAALQNSEKKAEFDKELAKLDQYLTINQFQFNTAINKEDFPVYQDLTLDIKVNNPTARR</sequence>
<organism evidence="2 3">
    <name type="scientific">Paenibacillus forsythiae</name>
    <dbReference type="NCBI Taxonomy" id="365616"/>
    <lineage>
        <taxon>Bacteria</taxon>
        <taxon>Bacillati</taxon>
        <taxon>Bacillota</taxon>
        <taxon>Bacilli</taxon>
        <taxon>Bacillales</taxon>
        <taxon>Paenibacillaceae</taxon>
        <taxon>Paenibacillus</taxon>
    </lineage>
</organism>
<proteinExistence type="predicted"/>